<dbReference type="STRING" id="198628.Dda3937_04459"/>
<dbReference type="HOGENOM" id="CLU_2600426_0_0_6"/>
<gene>
    <name evidence="1" type="ordered locus">Dda3937_04459</name>
</gene>
<dbReference type="AlphaFoldDB" id="E0SJZ3"/>
<keyword evidence="2" id="KW-1185">Reference proteome</keyword>
<protein>
    <submittedName>
        <fullName evidence="1">Uncharacterized protein</fullName>
    </submittedName>
</protein>
<accession>E0SJZ3</accession>
<evidence type="ECO:0000313" key="1">
    <source>
        <dbReference type="EMBL" id="ADM96739.1"/>
    </source>
</evidence>
<organism evidence="1 2">
    <name type="scientific">Dickeya dadantii (strain 3937)</name>
    <name type="common">Erwinia chrysanthemi (strain 3937)</name>
    <dbReference type="NCBI Taxonomy" id="198628"/>
    <lineage>
        <taxon>Bacteria</taxon>
        <taxon>Pseudomonadati</taxon>
        <taxon>Pseudomonadota</taxon>
        <taxon>Gammaproteobacteria</taxon>
        <taxon>Enterobacterales</taxon>
        <taxon>Pectobacteriaceae</taxon>
        <taxon>Dickeya</taxon>
    </lineage>
</organism>
<dbReference type="EMBL" id="CP002038">
    <property type="protein sequence ID" value="ADM96739.1"/>
    <property type="molecule type" value="Genomic_DNA"/>
</dbReference>
<name>E0SJZ3_DICD3</name>
<reference evidence="1 2" key="1">
    <citation type="journal article" date="2011" name="J. Bacteriol.">
        <title>Genome sequence of the plant-pathogenic bacterium Dickeya dadantii 3937.</title>
        <authorList>
            <person name="Glasner J.D."/>
            <person name="Yang C.H."/>
            <person name="Reverchon S."/>
            <person name="Hugouvieux-Cotte-Pattat N."/>
            <person name="Condemine G."/>
            <person name="Bohin J.P."/>
            <person name="Van Gijsegem F."/>
            <person name="Yang S."/>
            <person name="Franza T."/>
            <person name="Expert D."/>
            <person name="Plunkett G. III"/>
            <person name="San Francisco M.J."/>
            <person name="Charkowski A.O."/>
            <person name="Py B."/>
            <person name="Bell K."/>
            <person name="Rauscher L."/>
            <person name="Rodriguez-Palenzuela P."/>
            <person name="Toussaint A."/>
            <person name="Holeva M.C."/>
            <person name="He S.Y."/>
            <person name="Douet V."/>
            <person name="Boccara M."/>
            <person name="Blanco C."/>
            <person name="Toth I."/>
            <person name="Anderson B.D."/>
            <person name="Biehl B.S."/>
            <person name="Mau B."/>
            <person name="Flynn S.M."/>
            <person name="Barras F."/>
            <person name="Lindeberg M."/>
            <person name="Birch P.R."/>
            <person name="Tsuyumu S."/>
            <person name="Shi X."/>
            <person name="Hibbing M."/>
            <person name="Yap M.N."/>
            <person name="Carpentier M."/>
            <person name="Dassa E."/>
            <person name="Umehara M."/>
            <person name="Kim J.F."/>
            <person name="Rusch M."/>
            <person name="Soni P."/>
            <person name="Mayhew G.F."/>
            <person name="Fouts D.E."/>
            <person name="Gill S.R."/>
            <person name="Blattner F.R."/>
            <person name="Keen N.T."/>
            <person name="Perna N.T."/>
        </authorList>
    </citation>
    <scope>NUCLEOTIDE SEQUENCE [LARGE SCALE GENOMIC DNA]</scope>
    <source>
        <strain evidence="1 2">3937</strain>
    </source>
</reference>
<dbReference type="KEGG" id="ddd:Dda3937_04459"/>
<evidence type="ECO:0000313" key="2">
    <source>
        <dbReference type="Proteomes" id="UP000006859"/>
    </source>
</evidence>
<proteinExistence type="predicted"/>
<sequence>MTPDTLHHDCTMPPTAPLQCSALRYREPIVCSGLHRFPTCRSGYSWHASCNDKILSYETGVTTGNSRRIASRQPNKERR</sequence>
<dbReference type="Proteomes" id="UP000006859">
    <property type="component" value="Chromosome"/>
</dbReference>